<accession>A0A0C9W3B2</accession>
<protein>
    <submittedName>
        <fullName evidence="2">Uncharacterized protein</fullName>
    </submittedName>
</protein>
<evidence type="ECO:0000256" key="1">
    <source>
        <dbReference type="SAM" id="MobiDB-lite"/>
    </source>
</evidence>
<feature type="compositionally biased region" description="Basic and acidic residues" evidence="1">
    <location>
        <begin position="25"/>
        <end position="38"/>
    </location>
</feature>
<keyword evidence="3" id="KW-1185">Reference proteome</keyword>
<dbReference type="AlphaFoldDB" id="A0A0C9W3B2"/>
<dbReference type="Proteomes" id="UP000054279">
    <property type="component" value="Unassembled WGS sequence"/>
</dbReference>
<feature type="compositionally biased region" description="Polar residues" evidence="1">
    <location>
        <begin position="39"/>
        <end position="53"/>
    </location>
</feature>
<dbReference type="HOGENOM" id="CLU_2442285_0_0_1"/>
<gene>
    <name evidence="2" type="ORF">M422DRAFT_29388</name>
</gene>
<organism evidence="2 3">
    <name type="scientific">Sphaerobolus stellatus (strain SS14)</name>
    <dbReference type="NCBI Taxonomy" id="990650"/>
    <lineage>
        <taxon>Eukaryota</taxon>
        <taxon>Fungi</taxon>
        <taxon>Dikarya</taxon>
        <taxon>Basidiomycota</taxon>
        <taxon>Agaricomycotina</taxon>
        <taxon>Agaricomycetes</taxon>
        <taxon>Phallomycetidae</taxon>
        <taxon>Geastrales</taxon>
        <taxon>Sphaerobolaceae</taxon>
        <taxon>Sphaerobolus</taxon>
    </lineage>
</organism>
<evidence type="ECO:0000313" key="2">
    <source>
        <dbReference type="EMBL" id="KIJ46255.1"/>
    </source>
</evidence>
<dbReference type="EMBL" id="KN837108">
    <property type="protein sequence ID" value="KIJ46255.1"/>
    <property type="molecule type" value="Genomic_DNA"/>
</dbReference>
<name>A0A0C9W3B2_SPHS4</name>
<proteinExistence type="predicted"/>
<sequence length="90" mass="10037">MLTGSSVATAIEISLDDEDPADTTMRGEKLEIKSERSPSHYQTLPPTPSTSSVEGYIMRSDQAELHRFADGKGKERAVNFGMIKIEFRLY</sequence>
<reference evidence="2 3" key="1">
    <citation type="submission" date="2014-06" db="EMBL/GenBank/DDBJ databases">
        <title>Evolutionary Origins and Diversification of the Mycorrhizal Mutualists.</title>
        <authorList>
            <consortium name="DOE Joint Genome Institute"/>
            <consortium name="Mycorrhizal Genomics Consortium"/>
            <person name="Kohler A."/>
            <person name="Kuo A."/>
            <person name="Nagy L.G."/>
            <person name="Floudas D."/>
            <person name="Copeland A."/>
            <person name="Barry K.W."/>
            <person name="Cichocki N."/>
            <person name="Veneault-Fourrey C."/>
            <person name="LaButti K."/>
            <person name="Lindquist E.A."/>
            <person name="Lipzen A."/>
            <person name="Lundell T."/>
            <person name="Morin E."/>
            <person name="Murat C."/>
            <person name="Riley R."/>
            <person name="Ohm R."/>
            <person name="Sun H."/>
            <person name="Tunlid A."/>
            <person name="Henrissat B."/>
            <person name="Grigoriev I.V."/>
            <person name="Hibbett D.S."/>
            <person name="Martin F."/>
        </authorList>
    </citation>
    <scope>NUCLEOTIDE SEQUENCE [LARGE SCALE GENOMIC DNA]</scope>
    <source>
        <strain evidence="2 3">SS14</strain>
    </source>
</reference>
<evidence type="ECO:0000313" key="3">
    <source>
        <dbReference type="Proteomes" id="UP000054279"/>
    </source>
</evidence>
<feature type="region of interest" description="Disordered" evidence="1">
    <location>
        <begin position="1"/>
        <end position="53"/>
    </location>
</feature>